<organism evidence="1 2">
    <name type="scientific">Lomentospora prolificans</name>
    <dbReference type="NCBI Taxonomy" id="41688"/>
    <lineage>
        <taxon>Eukaryota</taxon>
        <taxon>Fungi</taxon>
        <taxon>Dikarya</taxon>
        <taxon>Ascomycota</taxon>
        <taxon>Pezizomycotina</taxon>
        <taxon>Sordariomycetes</taxon>
        <taxon>Hypocreomycetidae</taxon>
        <taxon>Microascales</taxon>
        <taxon>Microascaceae</taxon>
        <taxon>Lomentospora</taxon>
    </lineage>
</organism>
<accession>A0A2N3NI67</accession>
<name>A0A2N3NI67_9PEZI</name>
<evidence type="ECO:0008006" key="3">
    <source>
        <dbReference type="Google" id="ProtNLM"/>
    </source>
</evidence>
<dbReference type="STRING" id="41688.A0A2N3NI67"/>
<dbReference type="InParanoid" id="A0A2N3NI67"/>
<reference evidence="1 2" key="1">
    <citation type="journal article" date="2017" name="G3 (Bethesda)">
        <title>First Draft Genome Sequence of the Pathogenic Fungus Lomentospora prolificans (Formerly Scedosporium prolificans).</title>
        <authorList>
            <person name="Luo R."/>
            <person name="Zimin A."/>
            <person name="Workman R."/>
            <person name="Fan Y."/>
            <person name="Pertea G."/>
            <person name="Grossman N."/>
            <person name="Wear M.P."/>
            <person name="Jia B."/>
            <person name="Miller H."/>
            <person name="Casadevall A."/>
            <person name="Timp W."/>
            <person name="Zhang S.X."/>
            <person name="Salzberg S.L."/>
        </authorList>
    </citation>
    <scope>NUCLEOTIDE SEQUENCE [LARGE SCALE GENOMIC DNA]</scope>
    <source>
        <strain evidence="1 2">JHH-5317</strain>
    </source>
</reference>
<dbReference type="Pfam" id="PF08695">
    <property type="entry name" value="Coa1"/>
    <property type="match status" value="1"/>
</dbReference>
<dbReference type="InterPro" id="IPR014807">
    <property type="entry name" value="Coa1"/>
</dbReference>
<dbReference type="GO" id="GO:0033617">
    <property type="term" value="P:mitochondrial respiratory chain complex IV assembly"/>
    <property type="evidence" value="ECO:0007669"/>
    <property type="project" value="InterPro"/>
</dbReference>
<dbReference type="GO" id="GO:0005743">
    <property type="term" value="C:mitochondrial inner membrane"/>
    <property type="evidence" value="ECO:0007669"/>
    <property type="project" value="TreeGrafter"/>
</dbReference>
<comment type="caution">
    <text evidence="1">The sequence shown here is derived from an EMBL/GenBank/DDBJ whole genome shotgun (WGS) entry which is preliminary data.</text>
</comment>
<proteinExistence type="predicted"/>
<dbReference type="OrthoDB" id="2100652at2759"/>
<dbReference type="AlphaFoldDB" id="A0A2N3NI67"/>
<dbReference type="EMBL" id="NLAX01000004">
    <property type="protein sequence ID" value="PKS12149.1"/>
    <property type="molecule type" value="Genomic_DNA"/>
</dbReference>
<protein>
    <recommendedName>
        <fullName evidence="3">DUF1783-domain-containing protein</fullName>
    </recommendedName>
</protein>
<dbReference type="InterPro" id="IPR042432">
    <property type="entry name" value="Coa1_fungi"/>
</dbReference>
<gene>
    <name evidence="1" type="ORF">jhhlp_001447</name>
</gene>
<sequence length="212" mass="23965">MFFRAVQRRLVSSALRNQSALRNTTRTQRRYITPAPKAGETLMERRADHVESVSFRWSRTLPIFVGLIALSSIAIFNYQKSSSSVIASTLYALRTSEQARALLGDEIYFKHRIPWISGEMNQLRGRIDVKFKVKGTLGSGTMTFKSFRPGPKGLFETVEWSLVMDGDETGRKIDLLDGNDPFRAIPGAHMLDDEDDAEMTRGFRQSTVKRAA</sequence>
<dbReference type="VEuPathDB" id="FungiDB:jhhlp_001447"/>
<evidence type="ECO:0000313" key="2">
    <source>
        <dbReference type="Proteomes" id="UP000233524"/>
    </source>
</evidence>
<dbReference type="Proteomes" id="UP000233524">
    <property type="component" value="Unassembled WGS sequence"/>
</dbReference>
<evidence type="ECO:0000313" key="1">
    <source>
        <dbReference type="EMBL" id="PKS12149.1"/>
    </source>
</evidence>
<keyword evidence="2" id="KW-1185">Reference proteome</keyword>
<dbReference type="PANTHER" id="PTHR28523">
    <property type="entry name" value="CYTOCHROME C OXIDASE ASSEMBLY FACTOR 1"/>
    <property type="match status" value="1"/>
</dbReference>
<dbReference type="PANTHER" id="PTHR28523:SF1">
    <property type="entry name" value="CYTOCHROME C OXIDASE ASSEMBLY FACTOR 1"/>
    <property type="match status" value="1"/>
</dbReference>